<dbReference type="SUPFAM" id="SSF46894">
    <property type="entry name" value="C-terminal effector domain of the bipartite response regulators"/>
    <property type="match status" value="1"/>
</dbReference>
<dbReference type="GO" id="GO:0006355">
    <property type="term" value="P:regulation of DNA-templated transcription"/>
    <property type="evidence" value="ECO:0007669"/>
    <property type="project" value="InterPro"/>
</dbReference>
<dbReference type="Proteomes" id="UP000006180">
    <property type="component" value="Chromosome"/>
</dbReference>
<evidence type="ECO:0000313" key="3">
    <source>
        <dbReference type="Proteomes" id="UP000006180"/>
    </source>
</evidence>
<dbReference type="InterPro" id="IPR016032">
    <property type="entry name" value="Sig_transdc_resp-reg_C-effctor"/>
</dbReference>
<dbReference type="PATRIC" id="fig|1185652.3.peg.2999"/>
<dbReference type="AlphaFoldDB" id="I3X6F3"/>
<dbReference type="EMBL" id="CP003563">
    <property type="protein sequence ID" value="AFL51459.1"/>
    <property type="molecule type" value="Genomic_DNA"/>
</dbReference>
<evidence type="ECO:0000313" key="2">
    <source>
        <dbReference type="EMBL" id="AFL51459.1"/>
    </source>
</evidence>
<proteinExistence type="predicted"/>
<dbReference type="RefSeq" id="WP_014763621.1">
    <property type="nucleotide sequence ID" value="NC_018000.1"/>
</dbReference>
<evidence type="ECO:0000259" key="1">
    <source>
        <dbReference type="SMART" id="SM00421"/>
    </source>
</evidence>
<dbReference type="KEGG" id="sfd:USDA257_c28880"/>
<feature type="domain" description="HTH luxR-type" evidence="1">
    <location>
        <begin position="325"/>
        <end position="382"/>
    </location>
</feature>
<dbReference type="GO" id="GO:0003677">
    <property type="term" value="F:DNA binding"/>
    <property type="evidence" value="ECO:0007669"/>
    <property type="project" value="InterPro"/>
</dbReference>
<accession>I3X6F3</accession>
<protein>
    <recommendedName>
        <fullName evidence="1">HTH luxR-type domain-containing protein</fullName>
    </recommendedName>
</protein>
<organism evidence="2 3">
    <name type="scientific">Sinorhizobium fredii (strain USDA 257)</name>
    <dbReference type="NCBI Taxonomy" id="1185652"/>
    <lineage>
        <taxon>Bacteria</taxon>
        <taxon>Pseudomonadati</taxon>
        <taxon>Pseudomonadota</taxon>
        <taxon>Alphaproteobacteria</taxon>
        <taxon>Hyphomicrobiales</taxon>
        <taxon>Rhizobiaceae</taxon>
        <taxon>Sinorhizobium/Ensifer group</taxon>
        <taxon>Sinorhizobium</taxon>
    </lineage>
</organism>
<dbReference type="InterPro" id="IPR000792">
    <property type="entry name" value="Tscrpt_reg_LuxR_C"/>
</dbReference>
<dbReference type="eggNOG" id="COG2771">
    <property type="taxonomic scope" value="Bacteria"/>
</dbReference>
<dbReference type="InterPro" id="IPR036388">
    <property type="entry name" value="WH-like_DNA-bd_sf"/>
</dbReference>
<reference evidence="2 3" key="1">
    <citation type="journal article" date="2012" name="J. Bacteriol.">
        <title>Complete genome sequence of the broad-host-range strain Sinorhizobium fredii USDA257.</title>
        <authorList>
            <person name="Schuldes J."/>
            <person name="Rodriguez Orbegoso M."/>
            <person name="Schmeisser C."/>
            <person name="Krishnan H.B."/>
            <person name="Daniel R."/>
            <person name="Streit W.R."/>
        </authorList>
    </citation>
    <scope>NUCLEOTIDE SEQUENCE [LARGE SCALE GENOMIC DNA]</scope>
    <source>
        <strain evidence="2 3">USDA 257</strain>
    </source>
</reference>
<sequence>MGQSRVGTYSEKHVAAISADLAASIDAAAFGAGSWDEVPGVLSHAFPGSFGGLWNMNFAESRLNFLAVRNIDPAFAKSFSDHFAYINPWIPYWSGARSGITALSEEVFPARTFADTEFYNDWLRPQKDVEAGAGMKILGDRGETIQFIMNFPLSLSETYGKAAVEVLTRVRGNLERSISLARLMRTGVEQTMAAAALVERNRCAAFVVEGDRLVREANQMALQIVSSGQALIVRSDRCFIANTDADARFGSVLAKLSQGIPTDGERISFRTSAGAWQITMAALPPAEPARTNISLLPPRQLILVLVTELNPAIPDTADLSTLSAIFTLTPSEIMFCRRLVNGESVADAAEQLGITVETARTRLKSILQKTGTSRQGQLMLLLSRLQ</sequence>
<name>I3X6F3_SINF2</name>
<gene>
    <name evidence="2" type="ORF">USDA257_c28880</name>
</gene>
<dbReference type="HOGENOM" id="CLU_745218_0_0_5"/>
<dbReference type="Gene3D" id="1.10.10.10">
    <property type="entry name" value="Winged helix-like DNA-binding domain superfamily/Winged helix DNA-binding domain"/>
    <property type="match status" value="1"/>
</dbReference>
<dbReference type="STRING" id="1185652.USDA257_c28880"/>
<dbReference type="SMART" id="SM00421">
    <property type="entry name" value="HTH_LUXR"/>
    <property type="match status" value="1"/>
</dbReference>